<dbReference type="Pfam" id="PF15296">
    <property type="entry name" value="Codanin-1_C"/>
    <property type="match status" value="1"/>
</dbReference>
<proteinExistence type="predicted"/>
<dbReference type="PANTHER" id="PTHR28678">
    <property type="entry name" value="CODANIN-1"/>
    <property type="match status" value="1"/>
</dbReference>
<keyword evidence="4" id="KW-1185">Reference proteome</keyword>
<dbReference type="EMBL" id="CADEPI010000032">
    <property type="protein sequence ID" value="CAB3367666.1"/>
    <property type="molecule type" value="Genomic_DNA"/>
</dbReference>
<evidence type="ECO:0000313" key="4">
    <source>
        <dbReference type="Proteomes" id="UP000494165"/>
    </source>
</evidence>
<dbReference type="OrthoDB" id="20982at2759"/>
<feature type="domain" description="Codanin-1 C-terminal" evidence="2">
    <location>
        <begin position="679"/>
        <end position="787"/>
    </location>
</feature>
<sequence length="1132" mass="127478">MYANILDKTLSNEILPDDVENWLRSRNTTNKFLLEVNQIEFVIYFLSYLRGQANFLETKSSTTPSSTPVKGTHKPPSFTLDPDSYQGKPRRSCSRKLPLTSDNKNDHSSYDANDTQGRRKVQQNRPVPQSFNLASYIVTKTSQRERKNARANIKLDSNIEFPEIGSGKKRIKPVMISTPSKCQQQENQAPNPFTSAPEVSTSDVALERTLLKMECLKVQKKDMPKVCLDELTTLSRIYSSILNHDLELNFMNEVYFLTELLCVQIKPEEEKASEMFGNSRNCTFFAAKTLGSLKNFIEYLEPATLKLFCESVVLEEVCPEMVFKLRKILPAMQTRPSFNLNAVIGTQVENENRKNFSSPDSFQVYRKQRDTFYALLEAWDSERHFTKVLVKEVSAIFEWTPKEPENFAYFSRLFVSQLISSCIGDGLKGAAATPLQLQVDPVRLKKLQERLVTPAKALSGPCPPPEFSGWEEFFRDFIVIASNCSFNSHLQDAFVCRLHALNNSKFKYVELQSNVFSAEDETKAKFLACVLSAQLVAKFLGFLQFLPYRSMFKKLSEYIILEQLTIREKVNPVINTHDTLATAAKNCRLTVTVPWLCSYLVQMDIVTLRMPYVQSTISLLASLQRSLSCRALPGASMLLVRLNIGWCLTILGDACPSLFEAYRSVNNFQNILKAPKNPDYLDMLDSKSVSLVCPFVSELRSLLAGTAENVKGSLSIGSKHITPIAAESVDPALQLELQLEESFIQTQPSSVRQTLTFVTERLTSLNSDFLETDIINPTMHELDAQVQAKVRSEANCLDPNLEFSGKIASLKQKLAGWSSSTAEEQSAFLLEKCLKEANLFILNRCGSLLKQLLPRTVSEIQTNAFALIICKNICAKLKASIQTNHGLKTMQKRVKDCVEKTAKQIAKSAESVAKTDLNASMRLPADRKEPVHLESALSPAFTLISIKELILQMINLQPVAVSKIQSVFTAVERAICHRADLLPDAYFMFKPLTVDLAIWIVATQPETMTEDLTNNFCEVWSGPLGRPDQLDRVFCPRYMQLLCDSRPQKKSFTAFKTLLRGLLAANLLTPEGVEQQAIGVVRIEWPQEFLQMYKLLVEDICKDRPGSDGESFTALLPWLGDYCSDLDNLPGD</sequence>
<comment type="caution">
    <text evidence="3">The sequence shown here is derived from an EMBL/GenBank/DDBJ whole genome shotgun (WGS) entry which is preliminary data.</text>
</comment>
<reference evidence="3 4" key="1">
    <citation type="submission" date="2020-04" db="EMBL/GenBank/DDBJ databases">
        <authorList>
            <person name="Alioto T."/>
            <person name="Alioto T."/>
            <person name="Gomez Garrido J."/>
        </authorList>
    </citation>
    <scope>NUCLEOTIDE SEQUENCE [LARGE SCALE GENOMIC DNA]</scope>
</reference>
<accession>A0A8S1CGZ7</accession>
<feature type="compositionally biased region" description="Low complexity" evidence="1">
    <location>
        <begin position="58"/>
        <end position="68"/>
    </location>
</feature>
<feature type="region of interest" description="Disordered" evidence="1">
    <location>
        <begin position="58"/>
        <end position="126"/>
    </location>
</feature>
<organism evidence="3 4">
    <name type="scientific">Cloeon dipterum</name>
    <dbReference type="NCBI Taxonomy" id="197152"/>
    <lineage>
        <taxon>Eukaryota</taxon>
        <taxon>Metazoa</taxon>
        <taxon>Ecdysozoa</taxon>
        <taxon>Arthropoda</taxon>
        <taxon>Hexapoda</taxon>
        <taxon>Insecta</taxon>
        <taxon>Pterygota</taxon>
        <taxon>Palaeoptera</taxon>
        <taxon>Ephemeroptera</taxon>
        <taxon>Pisciforma</taxon>
        <taxon>Baetidae</taxon>
        <taxon>Cloeon</taxon>
    </lineage>
</organism>
<evidence type="ECO:0000313" key="3">
    <source>
        <dbReference type="EMBL" id="CAB3367666.1"/>
    </source>
</evidence>
<dbReference type="GO" id="GO:0006325">
    <property type="term" value="P:chromatin organization"/>
    <property type="evidence" value="ECO:0007669"/>
    <property type="project" value="TreeGrafter"/>
</dbReference>
<dbReference type="Proteomes" id="UP000494165">
    <property type="component" value="Unassembled WGS sequence"/>
</dbReference>
<dbReference type="PANTHER" id="PTHR28678:SF1">
    <property type="entry name" value="CODANIN-1"/>
    <property type="match status" value="1"/>
</dbReference>
<name>A0A8S1CGZ7_9INSE</name>
<evidence type="ECO:0000256" key="1">
    <source>
        <dbReference type="SAM" id="MobiDB-lite"/>
    </source>
</evidence>
<dbReference type="AlphaFoldDB" id="A0A8S1CGZ7"/>
<protein>
    <recommendedName>
        <fullName evidence="2">Codanin-1 C-terminal domain-containing protein</fullName>
    </recommendedName>
</protein>
<dbReference type="InterPro" id="IPR028171">
    <property type="entry name" value="Codanin-1_C"/>
</dbReference>
<dbReference type="GO" id="GO:0005634">
    <property type="term" value="C:nucleus"/>
    <property type="evidence" value="ECO:0007669"/>
    <property type="project" value="TreeGrafter"/>
</dbReference>
<dbReference type="InterPro" id="IPR040031">
    <property type="entry name" value="Codanin-1"/>
</dbReference>
<evidence type="ECO:0000259" key="2">
    <source>
        <dbReference type="Pfam" id="PF15296"/>
    </source>
</evidence>
<gene>
    <name evidence="3" type="ORF">CLODIP_2_CD02086</name>
</gene>